<comment type="caution">
    <text evidence="4">The sequence shown here is derived from an EMBL/GenBank/DDBJ whole genome shotgun (WGS) entry which is preliminary data.</text>
</comment>
<accession>A0A058ZNJ1</accession>
<comment type="similarity">
    <text evidence="1">Belongs to the NAD(P)H dehydrogenase (quinone) family.</text>
</comment>
<dbReference type="PANTHER" id="PTHR10204:SF34">
    <property type="entry name" value="NAD(P)H DEHYDROGENASE [QUINONE] 1 ISOFORM 1"/>
    <property type="match status" value="1"/>
</dbReference>
<dbReference type="STRING" id="1461693.ATO10_00190"/>
<evidence type="ECO:0000256" key="1">
    <source>
        <dbReference type="ARBA" id="ARBA00006252"/>
    </source>
</evidence>
<sequence>MHVLIVISHPRPNSFTHALTQRFAEGAQAAGHTVEFADLHAEGFDPRWQAEDEPQFEDGPSPDDVLAEQARIERCDALCLAFPLYWYGMPALLKGWVDRVFTWNWAYDQVENPDVSLLRDRIGVMLVPAAANTGKWTQDSLGTVAQRIWDEGSMRYFGFKDQRIHVLGGAEGSPARREGLLAQAYDAGQALG</sequence>
<organism evidence="4 5">
    <name type="scientific">Actibacterium atlanticum</name>
    <dbReference type="NCBI Taxonomy" id="1461693"/>
    <lineage>
        <taxon>Bacteria</taxon>
        <taxon>Pseudomonadati</taxon>
        <taxon>Pseudomonadota</taxon>
        <taxon>Alphaproteobacteria</taxon>
        <taxon>Rhodobacterales</taxon>
        <taxon>Roseobacteraceae</taxon>
        <taxon>Actibacterium</taxon>
    </lineage>
</organism>
<gene>
    <name evidence="4" type="ORF">ATO10_00190</name>
</gene>
<dbReference type="PATRIC" id="fig|1461693.3.peg.40"/>
<proteinExistence type="inferred from homology"/>
<dbReference type="OrthoDB" id="9798454at2"/>
<evidence type="ECO:0000313" key="5">
    <source>
        <dbReference type="Proteomes" id="UP000024836"/>
    </source>
</evidence>
<dbReference type="Gene3D" id="3.40.50.360">
    <property type="match status" value="1"/>
</dbReference>
<dbReference type="InterPro" id="IPR003680">
    <property type="entry name" value="Flavodoxin_fold"/>
</dbReference>
<evidence type="ECO:0000259" key="3">
    <source>
        <dbReference type="Pfam" id="PF02525"/>
    </source>
</evidence>
<reference evidence="4 5" key="1">
    <citation type="submission" date="2013-04" db="EMBL/GenBank/DDBJ databases">
        <title>Shimia sp. 22II-S11-Z10 Genome Sequencing.</title>
        <authorList>
            <person name="Lai Q."/>
            <person name="Li G."/>
            <person name="Shao Z."/>
        </authorList>
    </citation>
    <scope>NUCLEOTIDE SEQUENCE [LARGE SCALE GENOMIC DNA]</scope>
    <source>
        <strain evidence="5">22II-S11-Z10</strain>
    </source>
</reference>
<dbReference type="EMBL" id="AQQY01000001">
    <property type="protein sequence ID" value="KCV83133.1"/>
    <property type="molecule type" value="Genomic_DNA"/>
</dbReference>
<keyword evidence="5" id="KW-1185">Reference proteome</keyword>
<name>A0A058ZNJ1_9RHOB</name>
<dbReference type="Proteomes" id="UP000024836">
    <property type="component" value="Unassembled WGS sequence"/>
</dbReference>
<protein>
    <submittedName>
        <fullName evidence="4">Flavodoxin-like protein</fullName>
    </submittedName>
</protein>
<dbReference type="Pfam" id="PF02525">
    <property type="entry name" value="Flavodoxin_2"/>
    <property type="match status" value="1"/>
</dbReference>
<dbReference type="AlphaFoldDB" id="A0A058ZNJ1"/>
<dbReference type="GO" id="GO:0003955">
    <property type="term" value="F:NAD(P)H dehydrogenase (quinone) activity"/>
    <property type="evidence" value="ECO:0007669"/>
    <property type="project" value="TreeGrafter"/>
</dbReference>
<dbReference type="RefSeq" id="WP_035246585.1">
    <property type="nucleotide sequence ID" value="NZ_AQQY01000001.1"/>
</dbReference>
<feature type="domain" description="Flavodoxin-like fold" evidence="3">
    <location>
        <begin position="1"/>
        <end position="186"/>
    </location>
</feature>
<dbReference type="SUPFAM" id="SSF52218">
    <property type="entry name" value="Flavoproteins"/>
    <property type="match status" value="1"/>
</dbReference>
<dbReference type="PANTHER" id="PTHR10204">
    <property type="entry name" value="NAD P H OXIDOREDUCTASE-RELATED"/>
    <property type="match status" value="1"/>
</dbReference>
<evidence type="ECO:0000256" key="2">
    <source>
        <dbReference type="ARBA" id="ARBA00023002"/>
    </source>
</evidence>
<evidence type="ECO:0000313" key="4">
    <source>
        <dbReference type="EMBL" id="KCV83133.1"/>
    </source>
</evidence>
<dbReference type="InterPro" id="IPR029039">
    <property type="entry name" value="Flavoprotein-like_sf"/>
</dbReference>
<dbReference type="InterPro" id="IPR051545">
    <property type="entry name" value="NAD(P)H_dehydrogenase_qn"/>
</dbReference>
<dbReference type="GO" id="GO:0005829">
    <property type="term" value="C:cytosol"/>
    <property type="evidence" value="ECO:0007669"/>
    <property type="project" value="TreeGrafter"/>
</dbReference>
<dbReference type="eggNOG" id="COG2249">
    <property type="taxonomic scope" value="Bacteria"/>
</dbReference>
<keyword evidence="2" id="KW-0560">Oxidoreductase</keyword>